<evidence type="ECO:0000313" key="2">
    <source>
        <dbReference type="EMBL" id="KAF8789344.1"/>
    </source>
</evidence>
<organism evidence="2 3">
    <name type="scientific">Argiope bruennichi</name>
    <name type="common">Wasp spider</name>
    <name type="synonym">Aranea bruennichi</name>
    <dbReference type="NCBI Taxonomy" id="94029"/>
    <lineage>
        <taxon>Eukaryota</taxon>
        <taxon>Metazoa</taxon>
        <taxon>Ecdysozoa</taxon>
        <taxon>Arthropoda</taxon>
        <taxon>Chelicerata</taxon>
        <taxon>Arachnida</taxon>
        <taxon>Araneae</taxon>
        <taxon>Araneomorphae</taxon>
        <taxon>Entelegynae</taxon>
        <taxon>Araneoidea</taxon>
        <taxon>Araneidae</taxon>
        <taxon>Argiope</taxon>
    </lineage>
</organism>
<sequence length="222" mass="24758">MYQYGTQHQSTLQDLSSGAQYQDPNQSMYQYGTIYQPALQDVTAIPQYQDPNQSMYQYGTQTSLETSYSTDASWSYPIHNDNIHLQQESPSVVPIQTSATVPIQTSATNLSPNSFSQNSPLSYGSGNPSYPYTYYPNLVPNTFDVQTSVENPSSTSMSHYSPCTYGTVETANQIWTEDPSQDSNAYQRFGTMNNPEIVDTNSYPVWSAASCDPCEETAINKR</sequence>
<keyword evidence="3" id="KW-1185">Reference proteome</keyword>
<evidence type="ECO:0000313" key="3">
    <source>
        <dbReference type="Proteomes" id="UP000807504"/>
    </source>
</evidence>
<feature type="region of interest" description="Disordered" evidence="1">
    <location>
        <begin position="1"/>
        <end position="23"/>
    </location>
</feature>
<dbReference type="EMBL" id="JABXBU010000012">
    <property type="protein sequence ID" value="KAF8789344.1"/>
    <property type="molecule type" value="Genomic_DNA"/>
</dbReference>
<gene>
    <name evidence="2" type="ORF">HNY73_007285</name>
</gene>
<protein>
    <submittedName>
        <fullName evidence="2">Uncharacterized protein</fullName>
    </submittedName>
</protein>
<evidence type="ECO:0000256" key="1">
    <source>
        <dbReference type="SAM" id="MobiDB-lite"/>
    </source>
</evidence>
<reference evidence="2" key="1">
    <citation type="journal article" date="2020" name="bioRxiv">
        <title>Chromosome-level reference genome of the European wasp spider Argiope bruennichi: a resource for studies on range expansion and evolutionary adaptation.</title>
        <authorList>
            <person name="Sheffer M.M."/>
            <person name="Hoppe A."/>
            <person name="Krehenwinkel H."/>
            <person name="Uhl G."/>
            <person name="Kuss A.W."/>
            <person name="Jensen L."/>
            <person name="Jensen C."/>
            <person name="Gillespie R.G."/>
            <person name="Hoff K.J."/>
            <person name="Prost S."/>
        </authorList>
    </citation>
    <scope>NUCLEOTIDE SEQUENCE</scope>
</reference>
<reference evidence="2" key="2">
    <citation type="submission" date="2020-06" db="EMBL/GenBank/DDBJ databases">
        <authorList>
            <person name="Sheffer M."/>
        </authorList>
    </citation>
    <scope>NUCLEOTIDE SEQUENCE</scope>
</reference>
<dbReference type="Proteomes" id="UP000807504">
    <property type="component" value="Unassembled WGS sequence"/>
</dbReference>
<name>A0A8T0FDH5_ARGBR</name>
<accession>A0A8T0FDH5</accession>
<comment type="caution">
    <text evidence="2">The sequence shown here is derived from an EMBL/GenBank/DDBJ whole genome shotgun (WGS) entry which is preliminary data.</text>
</comment>
<proteinExistence type="predicted"/>
<dbReference type="AlphaFoldDB" id="A0A8T0FDH5"/>